<sequence length="286" mass="32024">MAPVLSLGEPPARPTKRHCTGLSYTATTSTVAGHAQAPGAATPVELMSPVAETALLRLAKASPKWWMPCIEAAVWYATEFADIVKAEVSVQHGGIPVFVLTKPRSVSSCVRIVHCERLLMVALPPVRALKPRSWVSQLETVSVPLSMMWRIAFKGDAPFEVHQLPRDLRSFRVVAGRRAHLRMPKWTALFSAVCWLDLQHLDLDFERAEMLEPMILYLPAITCVMVLMFMRKGHDELKAQMLSAIPRGKIEYLMLQLHVSPTAAMGLLDRLFSKLQMMRTIHHSSR</sequence>
<keyword evidence="2" id="KW-1185">Reference proteome</keyword>
<dbReference type="EMBL" id="GG745359">
    <property type="protein sequence ID" value="KNE69029.1"/>
    <property type="molecule type" value="Genomic_DNA"/>
</dbReference>
<gene>
    <name evidence="1" type="ORF">AMAG_19945</name>
</gene>
<reference evidence="2" key="2">
    <citation type="submission" date="2009-11" db="EMBL/GenBank/DDBJ databases">
        <title>The Genome Sequence of Allomyces macrogynus strain ATCC 38327.</title>
        <authorList>
            <consortium name="The Broad Institute Genome Sequencing Platform"/>
            <person name="Russ C."/>
            <person name="Cuomo C."/>
            <person name="Shea T."/>
            <person name="Young S.K."/>
            <person name="Zeng Q."/>
            <person name="Koehrsen M."/>
            <person name="Haas B."/>
            <person name="Borodovsky M."/>
            <person name="Guigo R."/>
            <person name="Alvarado L."/>
            <person name="Berlin A."/>
            <person name="Borenstein D."/>
            <person name="Chen Z."/>
            <person name="Engels R."/>
            <person name="Freedman E."/>
            <person name="Gellesch M."/>
            <person name="Goldberg J."/>
            <person name="Griggs A."/>
            <person name="Gujja S."/>
            <person name="Heiman D."/>
            <person name="Hepburn T."/>
            <person name="Howarth C."/>
            <person name="Jen D."/>
            <person name="Larson L."/>
            <person name="Lewis B."/>
            <person name="Mehta T."/>
            <person name="Park D."/>
            <person name="Pearson M."/>
            <person name="Roberts A."/>
            <person name="Saif S."/>
            <person name="Shenoy N."/>
            <person name="Sisk P."/>
            <person name="Stolte C."/>
            <person name="Sykes S."/>
            <person name="Walk T."/>
            <person name="White J."/>
            <person name="Yandava C."/>
            <person name="Burger G."/>
            <person name="Gray M.W."/>
            <person name="Holland P.W.H."/>
            <person name="King N."/>
            <person name="Lang F.B.F."/>
            <person name="Roger A.J."/>
            <person name="Ruiz-Trillo I."/>
            <person name="Lander E."/>
            <person name="Nusbaum C."/>
        </authorList>
    </citation>
    <scope>NUCLEOTIDE SEQUENCE [LARGE SCALE GENOMIC DNA]</scope>
    <source>
        <strain evidence="2">ATCC 38327</strain>
    </source>
</reference>
<proteinExistence type="predicted"/>
<reference evidence="1 2" key="1">
    <citation type="submission" date="2009-11" db="EMBL/GenBank/DDBJ databases">
        <title>Annotation of Allomyces macrogynus ATCC 38327.</title>
        <authorList>
            <consortium name="The Broad Institute Genome Sequencing Platform"/>
            <person name="Russ C."/>
            <person name="Cuomo C."/>
            <person name="Burger G."/>
            <person name="Gray M.W."/>
            <person name="Holland P.W.H."/>
            <person name="King N."/>
            <person name="Lang F.B.F."/>
            <person name="Roger A.J."/>
            <person name="Ruiz-Trillo I."/>
            <person name="Young S.K."/>
            <person name="Zeng Q."/>
            <person name="Gargeya S."/>
            <person name="Fitzgerald M."/>
            <person name="Haas B."/>
            <person name="Abouelleil A."/>
            <person name="Alvarado L."/>
            <person name="Arachchi H.M."/>
            <person name="Berlin A."/>
            <person name="Chapman S.B."/>
            <person name="Gearin G."/>
            <person name="Goldberg J."/>
            <person name="Griggs A."/>
            <person name="Gujja S."/>
            <person name="Hansen M."/>
            <person name="Heiman D."/>
            <person name="Howarth C."/>
            <person name="Larimer J."/>
            <person name="Lui A."/>
            <person name="MacDonald P.J.P."/>
            <person name="McCowen C."/>
            <person name="Montmayeur A."/>
            <person name="Murphy C."/>
            <person name="Neiman D."/>
            <person name="Pearson M."/>
            <person name="Priest M."/>
            <person name="Roberts A."/>
            <person name="Saif S."/>
            <person name="Shea T."/>
            <person name="Sisk P."/>
            <person name="Stolte C."/>
            <person name="Sykes S."/>
            <person name="Wortman J."/>
            <person name="Nusbaum C."/>
            <person name="Birren B."/>
        </authorList>
    </citation>
    <scope>NUCLEOTIDE SEQUENCE [LARGE SCALE GENOMIC DNA]</scope>
    <source>
        <strain evidence="1 2">ATCC 38327</strain>
    </source>
</reference>
<name>A0A0L0T387_ALLM3</name>
<evidence type="ECO:0000313" key="1">
    <source>
        <dbReference type="EMBL" id="KNE69029.1"/>
    </source>
</evidence>
<accession>A0A0L0T387</accession>
<dbReference type="Proteomes" id="UP000054350">
    <property type="component" value="Unassembled WGS sequence"/>
</dbReference>
<dbReference type="AlphaFoldDB" id="A0A0L0T387"/>
<dbReference type="VEuPathDB" id="FungiDB:AMAG_19945"/>
<evidence type="ECO:0000313" key="2">
    <source>
        <dbReference type="Proteomes" id="UP000054350"/>
    </source>
</evidence>
<protein>
    <submittedName>
        <fullName evidence="1">Uncharacterized protein</fullName>
    </submittedName>
</protein>
<organism evidence="1 2">
    <name type="scientific">Allomyces macrogynus (strain ATCC 38327)</name>
    <name type="common">Allomyces javanicus var. macrogynus</name>
    <dbReference type="NCBI Taxonomy" id="578462"/>
    <lineage>
        <taxon>Eukaryota</taxon>
        <taxon>Fungi</taxon>
        <taxon>Fungi incertae sedis</taxon>
        <taxon>Blastocladiomycota</taxon>
        <taxon>Blastocladiomycetes</taxon>
        <taxon>Blastocladiales</taxon>
        <taxon>Blastocladiaceae</taxon>
        <taxon>Allomyces</taxon>
    </lineage>
</organism>
<dbReference type="OrthoDB" id="10630863at2759"/>